<reference evidence="2 3" key="1">
    <citation type="submission" date="2015-12" db="EMBL/GenBank/DDBJ databases">
        <title>The genome of Folsomia candida.</title>
        <authorList>
            <person name="Faddeeva A."/>
            <person name="Derks M.F."/>
            <person name="Anvar Y."/>
            <person name="Smit S."/>
            <person name="Van Straalen N."/>
            <person name="Roelofs D."/>
        </authorList>
    </citation>
    <scope>NUCLEOTIDE SEQUENCE [LARGE SCALE GENOMIC DNA]</scope>
    <source>
        <strain evidence="2 3">VU population</strain>
        <tissue evidence="2">Whole body</tissue>
    </source>
</reference>
<comment type="caution">
    <text evidence="2">The sequence shown here is derived from an EMBL/GenBank/DDBJ whole genome shotgun (WGS) entry which is preliminary data.</text>
</comment>
<feature type="region of interest" description="Disordered" evidence="1">
    <location>
        <begin position="140"/>
        <end position="161"/>
    </location>
</feature>
<evidence type="ECO:0000313" key="2">
    <source>
        <dbReference type="EMBL" id="OXA45146.1"/>
    </source>
</evidence>
<gene>
    <name evidence="2" type="ORF">Fcan01_20219</name>
</gene>
<evidence type="ECO:0000256" key="1">
    <source>
        <dbReference type="SAM" id="MobiDB-lite"/>
    </source>
</evidence>
<feature type="compositionally biased region" description="Basic residues" evidence="1">
    <location>
        <begin position="97"/>
        <end position="107"/>
    </location>
</feature>
<accession>A0A226DLR6</accession>
<evidence type="ECO:0008006" key="4">
    <source>
        <dbReference type="Google" id="ProtNLM"/>
    </source>
</evidence>
<sequence length="254" mass="28547">MKEHRHRSESFHDAFDDLFKHVGQNEEENVVHVERHDLGGELSELMMSPGSWIVLQPVSLDEANPEVNTEAGRDIHCLELDAPPTLEPVALEVPPPPKKKRGRPRKLVAKEVAKKPKKYQDTNHADKSVRNAINAKRNRDLAKQREDALRTENASLRHENSTLREEKVTLLAEKTVSDGMIAHLLKQNTDYVTRLINSGLHASPLVCDRSNLDNPGDLDNLKVTPMCDTFEIDGSSIFLQDLCDPLLDHGINLA</sequence>
<name>A0A226DLR6_FOLCA</name>
<keyword evidence="3" id="KW-1185">Reference proteome</keyword>
<feature type="compositionally biased region" description="Basic and acidic residues" evidence="1">
    <location>
        <begin position="108"/>
        <end position="127"/>
    </location>
</feature>
<protein>
    <recommendedName>
        <fullName evidence="4">BZIP domain-containing protein</fullName>
    </recommendedName>
</protein>
<evidence type="ECO:0000313" key="3">
    <source>
        <dbReference type="Proteomes" id="UP000198287"/>
    </source>
</evidence>
<organism evidence="2 3">
    <name type="scientific">Folsomia candida</name>
    <name type="common">Springtail</name>
    <dbReference type="NCBI Taxonomy" id="158441"/>
    <lineage>
        <taxon>Eukaryota</taxon>
        <taxon>Metazoa</taxon>
        <taxon>Ecdysozoa</taxon>
        <taxon>Arthropoda</taxon>
        <taxon>Hexapoda</taxon>
        <taxon>Collembola</taxon>
        <taxon>Entomobryomorpha</taxon>
        <taxon>Isotomoidea</taxon>
        <taxon>Isotomidae</taxon>
        <taxon>Proisotominae</taxon>
        <taxon>Folsomia</taxon>
    </lineage>
</organism>
<dbReference type="Proteomes" id="UP000198287">
    <property type="component" value="Unassembled WGS sequence"/>
</dbReference>
<proteinExistence type="predicted"/>
<feature type="region of interest" description="Disordered" evidence="1">
    <location>
        <begin position="87"/>
        <end position="127"/>
    </location>
</feature>
<dbReference type="AlphaFoldDB" id="A0A226DLR6"/>
<dbReference type="EMBL" id="LNIX01000018">
    <property type="protein sequence ID" value="OXA45146.1"/>
    <property type="molecule type" value="Genomic_DNA"/>
</dbReference>